<dbReference type="Pfam" id="PF02535">
    <property type="entry name" value="Zip"/>
    <property type="match status" value="1"/>
</dbReference>
<evidence type="ECO:0000256" key="1">
    <source>
        <dbReference type="ARBA" id="ARBA00004141"/>
    </source>
</evidence>
<keyword evidence="7" id="KW-1185">Reference proteome</keyword>
<dbReference type="PANTHER" id="PTHR11040:SF208">
    <property type="entry name" value="ZINC_IRON PERMEASE"/>
    <property type="match status" value="1"/>
</dbReference>
<evidence type="ECO:0000313" key="7">
    <source>
        <dbReference type="Proteomes" id="UP001328107"/>
    </source>
</evidence>
<dbReference type="AlphaFoldDB" id="A0AAN5CAX2"/>
<dbReference type="PANTHER" id="PTHR11040">
    <property type="entry name" value="ZINC/IRON TRANSPORTER"/>
    <property type="match status" value="1"/>
</dbReference>
<sequence length="372" mass="39013">MWIQLGCAFLIFISLIIFSLIPYCGLSVGARSKNGTLLLSLCNCVACGIFLSTCFLGLIPHVIMQERAIRHSWGAAAGAAGMQMGHVENAEGGEKNTSGGLSSTADFLLNTQLLVLAGFVVILMIEQSIFACSGHSHSHCESGGGHSHLHNEDEEEMRMGRLSAGGDSASAPLVEGLFDDEDDDEMDAIVFRKEGGSEHASSPHHGHTGHSHSVSLSSGLSLRTLFLLLGLSVHSLFEGLALGLQGEGADFYSMMFAIMLHEILCCLAYGVSLAQQRAPMGAAVVSVLVLSACIPAGMLVALVVSMVEGSSAVLIRFVLEALAAGTFVYVACVEMLAMELQQLQGRNGVAASFAVAAGVLLFAALQSASHHH</sequence>
<evidence type="ECO:0000256" key="3">
    <source>
        <dbReference type="ARBA" id="ARBA00022989"/>
    </source>
</evidence>
<feature type="transmembrane region" description="Helical" evidence="5">
    <location>
        <begin position="349"/>
        <end position="368"/>
    </location>
</feature>
<keyword evidence="4 5" id="KW-0472">Membrane</keyword>
<reference evidence="7" key="1">
    <citation type="submission" date="2022-10" db="EMBL/GenBank/DDBJ databases">
        <title>Genome assembly of Pristionchus species.</title>
        <authorList>
            <person name="Yoshida K."/>
            <person name="Sommer R.J."/>
        </authorList>
    </citation>
    <scope>NUCLEOTIDE SEQUENCE [LARGE SCALE GENOMIC DNA]</scope>
    <source>
        <strain evidence="7">RS5460</strain>
    </source>
</reference>
<evidence type="ECO:0000256" key="5">
    <source>
        <dbReference type="SAM" id="Phobius"/>
    </source>
</evidence>
<accession>A0AAN5CAX2</accession>
<feature type="transmembrane region" description="Helical" evidence="5">
    <location>
        <begin position="313"/>
        <end position="337"/>
    </location>
</feature>
<feature type="transmembrane region" description="Helical" evidence="5">
    <location>
        <begin position="225"/>
        <end position="245"/>
    </location>
</feature>
<comment type="caution">
    <text evidence="6">The sequence shown here is derived from an EMBL/GenBank/DDBJ whole genome shotgun (WGS) entry which is preliminary data.</text>
</comment>
<organism evidence="6 7">
    <name type="scientific">Pristionchus mayeri</name>
    <dbReference type="NCBI Taxonomy" id="1317129"/>
    <lineage>
        <taxon>Eukaryota</taxon>
        <taxon>Metazoa</taxon>
        <taxon>Ecdysozoa</taxon>
        <taxon>Nematoda</taxon>
        <taxon>Chromadorea</taxon>
        <taxon>Rhabditida</taxon>
        <taxon>Rhabditina</taxon>
        <taxon>Diplogasteromorpha</taxon>
        <taxon>Diplogasteroidea</taxon>
        <taxon>Neodiplogasteridae</taxon>
        <taxon>Pristionchus</taxon>
    </lineage>
</organism>
<feature type="transmembrane region" description="Helical" evidence="5">
    <location>
        <begin position="6"/>
        <end position="26"/>
    </location>
</feature>
<comment type="subcellular location">
    <subcellularLocation>
        <location evidence="1">Membrane</location>
        <topology evidence="1">Multi-pass membrane protein</topology>
    </subcellularLocation>
</comment>
<feature type="transmembrane region" description="Helical" evidence="5">
    <location>
        <begin position="283"/>
        <end position="307"/>
    </location>
</feature>
<dbReference type="GO" id="GO:0005385">
    <property type="term" value="F:zinc ion transmembrane transporter activity"/>
    <property type="evidence" value="ECO:0007669"/>
    <property type="project" value="TreeGrafter"/>
</dbReference>
<dbReference type="EMBL" id="BTRK01000002">
    <property type="protein sequence ID" value="GMR37220.1"/>
    <property type="molecule type" value="Genomic_DNA"/>
</dbReference>
<dbReference type="Proteomes" id="UP001328107">
    <property type="component" value="Unassembled WGS sequence"/>
</dbReference>
<proteinExistence type="predicted"/>
<keyword evidence="3 5" id="KW-1133">Transmembrane helix</keyword>
<evidence type="ECO:0000256" key="2">
    <source>
        <dbReference type="ARBA" id="ARBA00022692"/>
    </source>
</evidence>
<keyword evidence="2 5" id="KW-0812">Transmembrane</keyword>
<feature type="transmembrane region" description="Helical" evidence="5">
    <location>
        <begin position="251"/>
        <end position="271"/>
    </location>
</feature>
<protein>
    <submittedName>
        <fullName evidence="6">Uncharacterized protein</fullName>
    </submittedName>
</protein>
<evidence type="ECO:0000256" key="4">
    <source>
        <dbReference type="ARBA" id="ARBA00023136"/>
    </source>
</evidence>
<feature type="transmembrane region" description="Helical" evidence="5">
    <location>
        <begin position="38"/>
        <end position="63"/>
    </location>
</feature>
<dbReference type="InterPro" id="IPR003689">
    <property type="entry name" value="ZIP"/>
</dbReference>
<gene>
    <name evidence="6" type="ORF">PMAYCL1PPCAC_07415</name>
</gene>
<evidence type="ECO:0000313" key="6">
    <source>
        <dbReference type="EMBL" id="GMR37220.1"/>
    </source>
</evidence>
<dbReference type="GO" id="GO:0005886">
    <property type="term" value="C:plasma membrane"/>
    <property type="evidence" value="ECO:0007669"/>
    <property type="project" value="TreeGrafter"/>
</dbReference>
<name>A0AAN5CAX2_9BILA</name>